<feature type="domain" description="Luciferase" evidence="2">
    <location>
        <begin position="194"/>
        <end position="261"/>
    </location>
</feature>
<comment type="caution">
    <text evidence="3">The sequence shown here is derived from an EMBL/GenBank/DDBJ whole genome shotgun (WGS) entry which is preliminary data.</text>
</comment>
<dbReference type="Pfam" id="PF17648">
    <property type="entry name" value="Luciferase"/>
    <property type="match status" value="1"/>
</dbReference>
<gene>
    <name evidence="3" type="ORF">LTR78_010700</name>
</gene>
<dbReference type="InterPro" id="IPR048273">
    <property type="entry name" value="Luciferase"/>
</dbReference>
<organism evidence="3 4">
    <name type="scientific">Recurvomyces mirabilis</name>
    <dbReference type="NCBI Taxonomy" id="574656"/>
    <lineage>
        <taxon>Eukaryota</taxon>
        <taxon>Fungi</taxon>
        <taxon>Dikarya</taxon>
        <taxon>Ascomycota</taxon>
        <taxon>Pezizomycotina</taxon>
        <taxon>Dothideomycetes</taxon>
        <taxon>Dothideomycetidae</taxon>
        <taxon>Mycosphaerellales</taxon>
        <taxon>Teratosphaeriaceae</taxon>
        <taxon>Recurvomyces</taxon>
    </lineage>
</organism>
<evidence type="ECO:0000313" key="3">
    <source>
        <dbReference type="EMBL" id="KAK3669440.1"/>
    </source>
</evidence>
<feature type="transmembrane region" description="Helical" evidence="1">
    <location>
        <begin position="20"/>
        <end position="41"/>
    </location>
</feature>
<dbReference type="InterPro" id="IPR040841">
    <property type="entry name" value="Luciferase_dom"/>
</dbReference>
<evidence type="ECO:0000256" key="1">
    <source>
        <dbReference type="SAM" id="Phobius"/>
    </source>
</evidence>
<keyword evidence="1" id="KW-0812">Transmembrane</keyword>
<dbReference type="AlphaFoldDB" id="A0AAE0TMH7"/>
<reference evidence="3" key="1">
    <citation type="submission" date="2023-07" db="EMBL/GenBank/DDBJ databases">
        <title>Black Yeasts Isolated from many extreme environments.</title>
        <authorList>
            <person name="Coleine C."/>
            <person name="Stajich J.E."/>
            <person name="Selbmann L."/>
        </authorList>
    </citation>
    <scope>NUCLEOTIDE SEQUENCE</scope>
    <source>
        <strain evidence="3">CCFEE 5485</strain>
    </source>
</reference>
<keyword evidence="1" id="KW-1133">Transmembrane helix</keyword>
<evidence type="ECO:0000259" key="2">
    <source>
        <dbReference type="Pfam" id="PF17648"/>
    </source>
</evidence>
<dbReference type="PANTHER" id="PTHR38695:SF1">
    <property type="entry name" value="AMINO ACID PERMEASE_ SLC12A DOMAIN-CONTAINING PROTEIN"/>
    <property type="match status" value="1"/>
</dbReference>
<keyword evidence="1" id="KW-0472">Membrane</keyword>
<dbReference type="PANTHER" id="PTHR38695">
    <property type="entry name" value="AMINO ACID PERMEASE_ SLC12A DOMAIN-CONTAINING PROTEIN"/>
    <property type="match status" value="1"/>
</dbReference>
<keyword evidence="4" id="KW-1185">Reference proteome</keyword>
<name>A0AAE0TMH7_9PEZI</name>
<dbReference type="Proteomes" id="UP001274830">
    <property type="component" value="Unassembled WGS sequence"/>
</dbReference>
<protein>
    <recommendedName>
        <fullName evidence="2">Luciferase domain-containing protein</fullName>
    </recommendedName>
</protein>
<evidence type="ECO:0000313" key="4">
    <source>
        <dbReference type="Proteomes" id="UP001274830"/>
    </source>
</evidence>
<sequence>MSTSFTHLVRLPYELWTNLPIWTKATICLTIPTTIFLSGWFMNTYRKWSAMGQGGLPRNVFGFALDRFLWFFVASGDLRSQEIYDRPEALGRGWAAASGDEKTRARTSFLGDGGLEKRKGAGGRTLPYAFPQRERFAREWQVPKVKEAYVSAFQRLCAESKDTQVRTPSRKRHGDALFLRNTAATPAVASASKGEIAHIHTSDLSAHVVLSLADAKEVVAKGWGQRHSLSGTSILPLGWTMLYVPRTVEEVDVMIGIMRAAVGFMRSNVGREKAR</sequence>
<accession>A0AAE0TMH7</accession>
<dbReference type="EMBL" id="JAUTXT010000085">
    <property type="protein sequence ID" value="KAK3669440.1"/>
    <property type="molecule type" value="Genomic_DNA"/>
</dbReference>
<proteinExistence type="predicted"/>